<evidence type="ECO:0000256" key="1">
    <source>
        <dbReference type="SAM" id="MobiDB-lite"/>
    </source>
</evidence>
<organism evidence="2 3">
    <name type="scientific">Populus alba x Populus x berolinensis</name>
    <dbReference type="NCBI Taxonomy" id="444605"/>
    <lineage>
        <taxon>Eukaryota</taxon>
        <taxon>Viridiplantae</taxon>
        <taxon>Streptophyta</taxon>
        <taxon>Embryophyta</taxon>
        <taxon>Tracheophyta</taxon>
        <taxon>Spermatophyta</taxon>
        <taxon>Magnoliopsida</taxon>
        <taxon>eudicotyledons</taxon>
        <taxon>Gunneridae</taxon>
        <taxon>Pentapetalae</taxon>
        <taxon>rosids</taxon>
        <taxon>fabids</taxon>
        <taxon>Malpighiales</taxon>
        <taxon>Salicaceae</taxon>
        <taxon>Saliceae</taxon>
        <taxon>Populus</taxon>
    </lineage>
</organism>
<gene>
    <name evidence="2" type="ORF">NC653_004089</name>
</gene>
<sequence length="294" mass="32989">MEEKHHQKTSSREYIFSFPSTPGTLDQDSDFEFGCLTPDSPSCDPNKNSPADHLFFNGRLLPHSFPVLRRQQPTTMLLIDNIYRATSRASSVSCKDSLMSSRSNSTNSSRSSVSSARTSSSDNSERRRLYNNITGTKTPLASKVVMAQLYGSSQRWQHIMPVPTAVLKREDSRRKSGGILVKEGLISNKKQVKKGKRERSGLWRRFFRSFLVACRECHAMEPSTRDDMLQENINVCDHTAKPRPLSKRAPPVATVALQPLLANADRSSFSPYHFGSGLPASFKTFPWELSTAGW</sequence>
<protein>
    <recommendedName>
        <fullName evidence="4">Membrane-associated kinase regulator 1</fullName>
    </recommendedName>
</protein>
<dbReference type="GO" id="GO:0005886">
    <property type="term" value="C:plasma membrane"/>
    <property type="evidence" value="ECO:0007669"/>
    <property type="project" value="InterPro"/>
</dbReference>
<dbReference type="InterPro" id="IPR039620">
    <property type="entry name" value="BKI1/MAKR1/3/4"/>
</dbReference>
<dbReference type="GO" id="GO:0019210">
    <property type="term" value="F:kinase inhibitor activity"/>
    <property type="evidence" value="ECO:0007669"/>
    <property type="project" value="InterPro"/>
</dbReference>
<name>A0AAD6RT54_9ROSI</name>
<evidence type="ECO:0008006" key="4">
    <source>
        <dbReference type="Google" id="ProtNLM"/>
    </source>
</evidence>
<feature type="compositionally biased region" description="Low complexity" evidence="1">
    <location>
        <begin position="100"/>
        <end position="122"/>
    </location>
</feature>
<dbReference type="Proteomes" id="UP001164929">
    <property type="component" value="Chromosome 1"/>
</dbReference>
<dbReference type="PANTHER" id="PTHR33312:SF35">
    <property type="entry name" value="TPRXL"/>
    <property type="match status" value="1"/>
</dbReference>
<accession>A0AAD6RT54</accession>
<keyword evidence="3" id="KW-1185">Reference proteome</keyword>
<reference evidence="2 3" key="1">
    <citation type="journal article" date="2023" name="Mol. Ecol. Resour.">
        <title>Chromosome-level genome assembly of a triploid poplar Populus alba 'Berolinensis'.</title>
        <authorList>
            <person name="Chen S."/>
            <person name="Yu Y."/>
            <person name="Wang X."/>
            <person name="Wang S."/>
            <person name="Zhang T."/>
            <person name="Zhou Y."/>
            <person name="He R."/>
            <person name="Meng N."/>
            <person name="Wang Y."/>
            <person name="Liu W."/>
            <person name="Liu Z."/>
            <person name="Liu J."/>
            <person name="Guo Q."/>
            <person name="Huang H."/>
            <person name="Sederoff R.R."/>
            <person name="Wang G."/>
            <person name="Qu G."/>
            <person name="Chen S."/>
        </authorList>
    </citation>
    <scope>NUCLEOTIDE SEQUENCE [LARGE SCALE GENOMIC DNA]</scope>
    <source>
        <strain evidence="2">SC-2020</strain>
    </source>
</reference>
<feature type="region of interest" description="Disordered" evidence="1">
    <location>
        <begin position="94"/>
        <end position="130"/>
    </location>
</feature>
<dbReference type="AlphaFoldDB" id="A0AAD6RT54"/>
<evidence type="ECO:0000313" key="3">
    <source>
        <dbReference type="Proteomes" id="UP001164929"/>
    </source>
</evidence>
<proteinExistence type="predicted"/>
<comment type="caution">
    <text evidence="2">The sequence shown here is derived from an EMBL/GenBank/DDBJ whole genome shotgun (WGS) entry which is preliminary data.</text>
</comment>
<dbReference type="EMBL" id="JAQIZT010000001">
    <property type="protein sequence ID" value="KAJ7014674.1"/>
    <property type="molecule type" value="Genomic_DNA"/>
</dbReference>
<dbReference type="PANTHER" id="PTHR33312">
    <property type="entry name" value="MEMBRANE-ASSOCIATED KINASE REGULATOR 4-RELATED"/>
    <property type="match status" value="1"/>
</dbReference>
<evidence type="ECO:0000313" key="2">
    <source>
        <dbReference type="EMBL" id="KAJ7014674.1"/>
    </source>
</evidence>